<sequence>MGESHGFQLGHHEQAKKVAAHGKPREAAHEGKLVMEVSAGKGHAADKYYEDVDSSASEFLRKKHEFFLRESLLSMQGTLNLSHISSQPQLHGFGKLTSRLYKTADMAARSRKCFYYT</sequence>
<protein>
    <submittedName>
        <fullName evidence="2">Uncharacterized protein</fullName>
    </submittedName>
</protein>
<dbReference type="Proteomes" id="UP000825729">
    <property type="component" value="Unassembled WGS sequence"/>
</dbReference>
<keyword evidence="3" id="KW-1185">Reference proteome</keyword>
<accession>A0AAV7ECH6</accession>
<evidence type="ECO:0000313" key="2">
    <source>
        <dbReference type="EMBL" id="KAG9446542.1"/>
    </source>
</evidence>
<reference evidence="2 3" key="1">
    <citation type="submission" date="2021-07" db="EMBL/GenBank/DDBJ databases">
        <title>The Aristolochia fimbriata genome: insights into angiosperm evolution, floral development and chemical biosynthesis.</title>
        <authorList>
            <person name="Jiao Y."/>
        </authorList>
    </citation>
    <scope>NUCLEOTIDE SEQUENCE [LARGE SCALE GENOMIC DNA]</scope>
    <source>
        <strain evidence="2">IBCAS-2021</strain>
        <tissue evidence="2">Leaf</tissue>
    </source>
</reference>
<dbReference type="EMBL" id="JAINDJ010000005">
    <property type="protein sequence ID" value="KAG9446542.1"/>
    <property type="molecule type" value="Genomic_DNA"/>
</dbReference>
<evidence type="ECO:0000256" key="1">
    <source>
        <dbReference type="SAM" id="MobiDB-lite"/>
    </source>
</evidence>
<proteinExistence type="predicted"/>
<comment type="caution">
    <text evidence="2">The sequence shown here is derived from an EMBL/GenBank/DDBJ whole genome shotgun (WGS) entry which is preliminary data.</text>
</comment>
<gene>
    <name evidence="2" type="ORF">H6P81_012670</name>
</gene>
<organism evidence="2 3">
    <name type="scientific">Aristolochia fimbriata</name>
    <name type="common">White veined hardy Dutchman's pipe vine</name>
    <dbReference type="NCBI Taxonomy" id="158543"/>
    <lineage>
        <taxon>Eukaryota</taxon>
        <taxon>Viridiplantae</taxon>
        <taxon>Streptophyta</taxon>
        <taxon>Embryophyta</taxon>
        <taxon>Tracheophyta</taxon>
        <taxon>Spermatophyta</taxon>
        <taxon>Magnoliopsida</taxon>
        <taxon>Magnoliidae</taxon>
        <taxon>Piperales</taxon>
        <taxon>Aristolochiaceae</taxon>
        <taxon>Aristolochia</taxon>
    </lineage>
</organism>
<feature type="region of interest" description="Disordered" evidence="1">
    <location>
        <begin position="1"/>
        <end position="29"/>
    </location>
</feature>
<name>A0AAV7ECH6_ARIFI</name>
<dbReference type="AlphaFoldDB" id="A0AAV7ECH6"/>
<evidence type="ECO:0000313" key="3">
    <source>
        <dbReference type="Proteomes" id="UP000825729"/>
    </source>
</evidence>